<dbReference type="Pfam" id="PF00668">
    <property type="entry name" value="Condensation"/>
    <property type="match status" value="1"/>
</dbReference>
<dbReference type="Gene3D" id="3.30.559.30">
    <property type="entry name" value="Nonribosomal peptide synthetase, condensation domain"/>
    <property type="match status" value="1"/>
</dbReference>
<dbReference type="GO" id="GO:0005737">
    <property type="term" value="C:cytoplasm"/>
    <property type="evidence" value="ECO:0007669"/>
    <property type="project" value="TreeGrafter"/>
</dbReference>
<dbReference type="Gene3D" id="3.30.559.10">
    <property type="entry name" value="Chloramphenicol acetyltransferase-like domain"/>
    <property type="match status" value="1"/>
</dbReference>
<dbReference type="InterPro" id="IPR001242">
    <property type="entry name" value="Condensation_dom"/>
</dbReference>
<organism evidence="2">
    <name type="scientific">Streptoalloteichus sp. ATCC 53650</name>
    <dbReference type="NCBI Taxonomy" id="756733"/>
    <lineage>
        <taxon>Bacteria</taxon>
        <taxon>Bacillati</taxon>
        <taxon>Actinomycetota</taxon>
        <taxon>Actinomycetes</taxon>
        <taxon>Pseudonocardiales</taxon>
        <taxon>Pseudonocardiaceae</taxon>
        <taxon>Streptoalloteichus</taxon>
    </lineage>
</organism>
<dbReference type="GO" id="GO:0008610">
    <property type="term" value="P:lipid biosynthetic process"/>
    <property type="evidence" value="ECO:0007669"/>
    <property type="project" value="UniProtKB-ARBA"/>
</dbReference>
<reference evidence="2" key="1">
    <citation type="journal article" date="2013" name="Proc. Natl. Acad. Sci. U.S.A.">
        <title>A new member of the 4-methylideneimidazole-5-one-containing aminomutase family from the enediyne kedarcidin biosynthetic pathway.</title>
        <authorList>
            <person name="Huang S.X."/>
            <person name="Lohman J.R."/>
            <person name="Huang T."/>
            <person name="Shen B."/>
        </authorList>
    </citation>
    <scope>NUCLEOTIDE SEQUENCE</scope>
    <source>
        <strain evidence="2">ATCC 53650</strain>
    </source>
</reference>
<dbReference type="PANTHER" id="PTHR45527">
    <property type="entry name" value="NONRIBOSOMAL PEPTIDE SYNTHETASE"/>
    <property type="match status" value="1"/>
</dbReference>
<proteinExistence type="predicted"/>
<accession>K4P117</accession>
<evidence type="ECO:0000259" key="1">
    <source>
        <dbReference type="Pfam" id="PF00668"/>
    </source>
</evidence>
<dbReference type="GO" id="GO:0044550">
    <property type="term" value="P:secondary metabolite biosynthetic process"/>
    <property type="evidence" value="ECO:0007669"/>
    <property type="project" value="TreeGrafter"/>
</dbReference>
<dbReference type="AlphaFoldDB" id="K4P117"/>
<dbReference type="PANTHER" id="PTHR45527:SF1">
    <property type="entry name" value="FATTY ACID SYNTHASE"/>
    <property type="match status" value="1"/>
</dbReference>
<name>K4P117_9PSEU</name>
<dbReference type="SMR" id="K4P117"/>
<dbReference type="KEGG" id="ag:AFV52192"/>
<dbReference type="GO" id="GO:0003824">
    <property type="term" value="F:catalytic activity"/>
    <property type="evidence" value="ECO:0007669"/>
    <property type="project" value="InterPro"/>
</dbReference>
<protein>
    <submittedName>
        <fullName evidence="2">NRPS condensation domain</fullName>
    </submittedName>
</protein>
<dbReference type="InterPro" id="IPR023213">
    <property type="entry name" value="CAT-like_dom_sf"/>
</dbReference>
<feature type="domain" description="Condensation" evidence="1">
    <location>
        <begin position="39"/>
        <end position="448"/>
    </location>
</feature>
<sequence length="451" mass="49349">MDGSHFALSLEQEFLRAQHEHDGSAGDSAPRLISSGGWRLTGELDLALFERALSDVVARHEALRTSVVVGPEGLRQQVHAPAPPPLEVRVLPDDPDVSRDERAEHFLNEIEGGTWEVGEGPAFRAFLGRFDDRDAVLVLVAHLLVVDVWSLSIVARDITTAYQARAAGREPEAADIPAYRDYAAKQAAQRGAGENVHAFWRDKLQGAEAIALTADRPPAPDGVTGTRCDRFLLDAELGAATREFAKASRCSLFMVLFAAYRLHLLRRTGMRDGVVWTLTSGPGRRDRWMENTVGYFVNMFPLRTDLAGCTTFREVVERTKATCVQALSREIPFVELASQASDAIGQLERGGMVVPGFQMSPYPLSVRAESAGGLSCTQVQRRLSQEFGPDIPDDAILWTAEVAHSGELLFAVNSSIDRYDRETIAAMMAEFHAVLRDGVGEPDAPLADTAR</sequence>
<dbReference type="EMBL" id="JX679499">
    <property type="protein sequence ID" value="AFV52192.1"/>
    <property type="molecule type" value="Genomic_DNA"/>
</dbReference>
<dbReference type="SUPFAM" id="SSF52777">
    <property type="entry name" value="CoA-dependent acyltransferases"/>
    <property type="match status" value="2"/>
</dbReference>
<dbReference type="GO" id="GO:0031177">
    <property type="term" value="F:phosphopantetheine binding"/>
    <property type="evidence" value="ECO:0007669"/>
    <property type="project" value="TreeGrafter"/>
</dbReference>
<evidence type="ECO:0000313" key="2">
    <source>
        <dbReference type="EMBL" id="AFV52192.1"/>
    </source>
</evidence>
<dbReference type="GO" id="GO:0043041">
    <property type="term" value="P:amino acid activation for nonribosomal peptide biosynthetic process"/>
    <property type="evidence" value="ECO:0007669"/>
    <property type="project" value="TreeGrafter"/>
</dbReference>